<dbReference type="Proteomes" id="UP001606099">
    <property type="component" value="Unassembled WGS sequence"/>
</dbReference>
<evidence type="ECO:0000313" key="3">
    <source>
        <dbReference type="EMBL" id="MFG6449384.1"/>
    </source>
</evidence>
<evidence type="ECO:0000256" key="2">
    <source>
        <dbReference type="ARBA" id="ARBA00022679"/>
    </source>
</evidence>
<dbReference type="GO" id="GO:0008168">
    <property type="term" value="F:methyltransferase activity"/>
    <property type="evidence" value="ECO:0007669"/>
    <property type="project" value="UniProtKB-KW"/>
</dbReference>
<dbReference type="PANTHER" id="PTHR40048">
    <property type="entry name" value="RHAMNOSYL O-METHYLTRANSFERASE"/>
    <property type="match status" value="1"/>
</dbReference>
<reference evidence="3 4" key="1">
    <citation type="submission" date="2024-08" db="EMBL/GenBank/DDBJ databases">
        <authorList>
            <person name="Lu H."/>
        </authorList>
    </citation>
    <scope>NUCLEOTIDE SEQUENCE [LARGE SCALE GENOMIC DNA]</scope>
    <source>
        <strain evidence="3 4">BYS180W</strain>
    </source>
</reference>
<keyword evidence="2 3" id="KW-0808">Transferase</keyword>
<dbReference type="EC" id="2.1.1.-" evidence="3"/>
<dbReference type="Pfam" id="PF13578">
    <property type="entry name" value="Methyltransf_24"/>
    <property type="match status" value="1"/>
</dbReference>
<comment type="caution">
    <text evidence="3">The sequence shown here is derived from an EMBL/GenBank/DDBJ whole genome shotgun (WGS) entry which is preliminary data.</text>
</comment>
<evidence type="ECO:0000256" key="1">
    <source>
        <dbReference type="ARBA" id="ARBA00022603"/>
    </source>
</evidence>
<keyword evidence="4" id="KW-1185">Reference proteome</keyword>
<keyword evidence="1 3" id="KW-0489">Methyltransferase</keyword>
<dbReference type="SUPFAM" id="SSF53335">
    <property type="entry name" value="S-adenosyl-L-methionine-dependent methyltransferases"/>
    <property type="match status" value="1"/>
</dbReference>
<organism evidence="3 4">
    <name type="scientific">Roseateles rivi</name>
    <dbReference type="NCBI Taxonomy" id="3299028"/>
    <lineage>
        <taxon>Bacteria</taxon>
        <taxon>Pseudomonadati</taxon>
        <taxon>Pseudomonadota</taxon>
        <taxon>Betaproteobacteria</taxon>
        <taxon>Burkholderiales</taxon>
        <taxon>Sphaerotilaceae</taxon>
        <taxon>Roseateles</taxon>
    </lineage>
</organism>
<gene>
    <name evidence="3" type="ORF">ACG0Z6_14240</name>
</gene>
<dbReference type="EMBL" id="JBIGHZ010000005">
    <property type="protein sequence ID" value="MFG6449384.1"/>
    <property type="molecule type" value="Genomic_DNA"/>
</dbReference>
<dbReference type="PANTHER" id="PTHR40048:SF1">
    <property type="entry name" value="RHAMNOSYL O-METHYLTRANSFERASE"/>
    <property type="match status" value="1"/>
</dbReference>
<dbReference type="InterPro" id="IPR029063">
    <property type="entry name" value="SAM-dependent_MTases_sf"/>
</dbReference>
<dbReference type="RefSeq" id="WP_394462514.1">
    <property type="nucleotide sequence ID" value="NZ_JBIGHZ010000005.1"/>
</dbReference>
<evidence type="ECO:0000313" key="4">
    <source>
        <dbReference type="Proteomes" id="UP001606099"/>
    </source>
</evidence>
<dbReference type="Gene3D" id="3.40.50.150">
    <property type="entry name" value="Vaccinia Virus protein VP39"/>
    <property type="match status" value="1"/>
</dbReference>
<name>A0ABW7FYJ4_9BURK</name>
<sequence>MKVNQLQISGNIFRRPKYSAPSAWHAHVPFMLWLVSVIRPKNFVELGTHFGVSYFSACQSVADLEIQCACYAIDSWKGDSQAGFYDESVYESVRKYNDENYRAFSSLIRSDFEAAVSGFEDSSVDLLHLDGHHSYESVSKDFENWFPKLSESAVVIMHDTNVREKNFGVHKFYSEISKKYKSFEFIHGHGLAVVLVGKETKHRSEFQELRKICGTKQALQDARDLFSLLGEGAENRWKLSAAQDELVKRRKEVSILRARNKEALETKGA</sequence>
<proteinExistence type="predicted"/>
<dbReference type="GO" id="GO:0032259">
    <property type="term" value="P:methylation"/>
    <property type="evidence" value="ECO:0007669"/>
    <property type="project" value="UniProtKB-KW"/>
</dbReference>
<protein>
    <submittedName>
        <fullName evidence="3">Class I SAM-dependent methyltransferase</fullName>
        <ecNumber evidence="3">2.1.1.-</ecNumber>
    </submittedName>
</protein>
<accession>A0ABW7FYJ4</accession>